<dbReference type="PROSITE" id="PS51257">
    <property type="entry name" value="PROKAR_LIPOPROTEIN"/>
    <property type="match status" value="1"/>
</dbReference>
<reference evidence="6 7" key="1">
    <citation type="submission" date="2018-06" db="EMBL/GenBank/DDBJ databases">
        <title>Genomic Encyclopedia of Archaeal and Bacterial Type Strains, Phase II (KMG-II): from individual species to whole genera.</title>
        <authorList>
            <person name="Goeker M."/>
        </authorList>
    </citation>
    <scope>NUCLEOTIDE SEQUENCE [LARGE SCALE GENOMIC DNA]</scope>
    <source>
        <strain evidence="6 7">DSM 23522</strain>
    </source>
</reference>
<dbReference type="Pfam" id="PF00028">
    <property type="entry name" value="Cadherin"/>
    <property type="match status" value="1"/>
</dbReference>
<feature type="domain" description="Cadherin" evidence="5">
    <location>
        <begin position="41"/>
        <end position="141"/>
    </location>
</feature>
<proteinExistence type="predicted"/>
<dbReference type="SUPFAM" id="SSF49299">
    <property type="entry name" value="PKD domain"/>
    <property type="match status" value="1"/>
</dbReference>
<evidence type="ECO:0000259" key="5">
    <source>
        <dbReference type="PROSITE" id="PS50268"/>
    </source>
</evidence>
<keyword evidence="3" id="KW-0732">Signal</keyword>
<evidence type="ECO:0000256" key="2">
    <source>
        <dbReference type="ARBA" id="ARBA00022989"/>
    </source>
</evidence>
<dbReference type="Pfam" id="PF03382">
    <property type="entry name" value="DUF285"/>
    <property type="match status" value="2"/>
</dbReference>
<dbReference type="SUPFAM" id="SSF141571">
    <property type="entry name" value="Pentapeptide repeat-like"/>
    <property type="match status" value="2"/>
</dbReference>
<dbReference type="RefSeq" id="WP_111622476.1">
    <property type="nucleotide sequence ID" value="NZ_QLLN01000002.1"/>
</dbReference>
<dbReference type="InterPro" id="IPR005046">
    <property type="entry name" value="DUF285"/>
</dbReference>
<keyword evidence="1" id="KW-0812">Transmembrane</keyword>
<dbReference type="GO" id="GO:0005886">
    <property type="term" value="C:plasma membrane"/>
    <property type="evidence" value="ECO:0007669"/>
    <property type="project" value="UniProtKB-SubCell"/>
</dbReference>
<dbReference type="InterPro" id="IPR013783">
    <property type="entry name" value="Ig-like_fold"/>
</dbReference>
<dbReference type="InterPro" id="IPR011889">
    <property type="entry name" value="Liste_lipo_26"/>
</dbReference>
<feature type="signal peptide" evidence="3">
    <location>
        <begin position="1"/>
        <end position="22"/>
    </location>
</feature>
<organism evidence="6 7">
    <name type="scientific">Arenibacter echinorum</name>
    <dbReference type="NCBI Taxonomy" id="440515"/>
    <lineage>
        <taxon>Bacteria</taxon>
        <taxon>Pseudomonadati</taxon>
        <taxon>Bacteroidota</taxon>
        <taxon>Flavobacteriia</taxon>
        <taxon>Flavobacteriales</taxon>
        <taxon>Flavobacteriaceae</taxon>
        <taxon>Arenibacter</taxon>
    </lineage>
</organism>
<dbReference type="Gene3D" id="2.60.40.10">
    <property type="entry name" value="Immunoglobulins"/>
    <property type="match status" value="1"/>
</dbReference>
<dbReference type="InterPro" id="IPR002126">
    <property type="entry name" value="Cadherin-like_dom"/>
</dbReference>
<dbReference type="GO" id="GO:0007156">
    <property type="term" value="P:homophilic cell adhesion via plasma membrane adhesion molecules"/>
    <property type="evidence" value="ECO:0007669"/>
    <property type="project" value="InterPro"/>
</dbReference>
<dbReference type="OrthoDB" id="9813840at2"/>
<evidence type="ECO:0000313" key="7">
    <source>
        <dbReference type="Proteomes" id="UP000249696"/>
    </source>
</evidence>
<dbReference type="InterPro" id="IPR035986">
    <property type="entry name" value="PKD_dom_sf"/>
</dbReference>
<accession>A0A327RCG4</accession>
<dbReference type="PANTHER" id="PTHR24026:SF126">
    <property type="entry name" value="PROTOCADHERIN FAT 4"/>
    <property type="match status" value="1"/>
</dbReference>
<dbReference type="InterPro" id="IPR015919">
    <property type="entry name" value="Cadherin-like_sf"/>
</dbReference>
<dbReference type="NCBIfam" id="TIGR02167">
    <property type="entry name" value="Liste_lipo_26"/>
    <property type="match status" value="4"/>
</dbReference>
<dbReference type="InterPro" id="IPR000601">
    <property type="entry name" value="PKD_dom"/>
</dbReference>
<evidence type="ECO:0000313" key="6">
    <source>
        <dbReference type="EMBL" id="RAJ13805.1"/>
    </source>
</evidence>
<protein>
    <submittedName>
        <fullName evidence="6">Surface protein</fullName>
    </submittedName>
</protein>
<dbReference type="CDD" id="cd00146">
    <property type="entry name" value="PKD"/>
    <property type="match status" value="1"/>
</dbReference>
<dbReference type="GO" id="GO:0005509">
    <property type="term" value="F:calcium ion binding"/>
    <property type="evidence" value="ECO:0007669"/>
    <property type="project" value="InterPro"/>
</dbReference>
<dbReference type="AlphaFoldDB" id="A0A327RCG4"/>
<keyword evidence="2" id="KW-1133">Transmembrane helix</keyword>
<dbReference type="Proteomes" id="UP000249696">
    <property type="component" value="Unassembled WGS sequence"/>
</dbReference>
<dbReference type="EMBL" id="QLLN01000002">
    <property type="protein sequence ID" value="RAJ13805.1"/>
    <property type="molecule type" value="Genomic_DNA"/>
</dbReference>
<sequence>MKNLKFVALVCAFVVLFLSCSKDDNPEKITELPEKENQIPAITSQTFSAPENITDEVTIGTVTATDPDQDELSFSIVANSDDLFEISATGVLSLATNKELDFETAESHEITVKVSDGELTAQAAVTITVEDIDDTVAEPGSLAFITTWKTTAAMETIEIPVAIFGLTYDYEVDWGDGQVSTGQTSKATHVYDAAGTYDVAITGKFPAVYFGGTFGEKRQIQDIKQWGNIEWESFRNAFYLCVELGVSATDKPALSKVTDLSGMFGYTSIENPDFSEWDVSGVTDMGSMFEFAALFESDISQWNVGNVTNMAAMFNGASVFNADLNDWNVSNVTNMDQMFSRAKAFEGDLDNWNVSKVTLMINMFAGATIFNGNISTWNVSSVEDFYGMFYGATAFNGNIGSWDVSAANVMTGMFSGAITFNQDLSSWDVSNVWDMETMFEGAVAFNMSLNSWDVSNVNTMEGMFMEATAFNGDISAWNVSSVTDMTSMFEGATAFNGNIADWNVASVEYMDDMFDGASVFNQNLGTWNITSVKDMYGMLNGTSLTIANYDATLKGWSELATVPNDIDLGSQGLEYCTVGETARTTLESKGWDIVGDSKSGTCK</sequence>
<evidence type="ECO:0000256" key="1">
    <source>
        <dbReference type="ARBA" id="ARBA00022692"/>
    </source>
</evidence>
<dbReference type="Gene3D" id="2.60.40.60">
    <property type="entry name" value="Cadherins"/>
    <property type="match status" value="1"/>
</dbReference>
<feature type="chain" id="PRO_5016375358" evidence="3">
    <location>
        <begin position="23"/>
        <end position="603"/>
    </location>
</feature>
<gene>
    <name evidence="6" type="ORF">LV92_00920</name>
</gene>
<dbReference type="PROSITE" id="PS50268">
    <property type="entry name" value="CADHERIN_2"/>
    <property type="match status" value="1"/>
</dbReference>
<evidence type="ECO:0000259" key="4">
    <source>
        <dbReference type="PROSITE" id="PS50093"/>
    </source>
</evidence>
<dbReference type="SUPFAM" id="SSF49313">
    <property type="entry name" value="Cadherin-like"/>
    <property type="match status" value="1"/>
</dbReference>
<comment type="caution">
    <text evidence="6">The sequence shown here is derived from an EMBL/GenBank/DDBJ whole genome shotgun (WGS) entry which is preliminary data.</text>
</comment>
<dbReference type="Gene3D" id="2.160.20.80">
    <property type="entry name" value="E3 ubiquitin-protein ligase SopA"/>
    <property type="match status" value="1"/>
</dbReference>
<feature type="domain" description="PKD" evidence="4">
    <location>
        <begin position="140"/>
        <end position="202"/>
    </location>
</feature>
<name>A0A327RCG4_9FLAO</name>
<keyword evidence="7" id="KW-1185">Reference proteome</keyword>
<dbReference type="CDD" id="cd11304">
    <property type="entry name" value="Cadherin_repeat"/>
    <property type="match status" value="1"/>
</dbReference>
<dbReference type="PANTHER" id="PTHR24026">
    <property type="entry name" value="FAT ATYPICAL CADHERIN-RELATED"/>
    <property type="match status" value="1"/>
</dbReference>
<dbReference type="PROSITE" id="PS50093">
    <property type="entry name" value="PKD"/>
    <property type="match status" value="1"/>
</dbReference>
<evidence type="ECO:0000256" key="3">
    <source>
        <dbReference type="SAM" id="SignalP"/>
    </source>
</evidence>
<keyword evidence="2" id="KW-0472">Membrane</keyword>
<dbReference type="SMART" id="SM00112">
    <property type="entry name" value="CA"/>
    <property type="match status" value="1"/>
</dbReference>